<keyword evidence="1" id="KW-0812">Transmembrane</keyword>
<accession>A0A4P6ZVH5</accession>
<organism evidence="2 3">
    <name type="scientific">Paenisporosarcina antarctica</name>
    <dbReference type="NCBI Taxonomy" id="417367"/>
    <lineage>
        <taxon>Bacteria</taxon>
        <taxon>Bacillati</taxon>
        <taxon>Bacillota</taxon>
        <taxon>Bacilli</taxon>
        <taxon>Bacillales</taxon>
        <taxon>Caryophanaceae</taxon>
        <taxon>Paenisporosarcina</taxon>
    </lineage>
</organism>
<protein>
    <submittedName>
        <fullName evidence="2">DUF2500 domain-containing protein</fullName>
    </submittedName>
</protein>
<evidence type="ECO:0000313" key="3">
    <source>
        <dbReference type="Proteomes" id="UP000294292"/>
    </source>
</evidence>
<dbReference type="Proteomes" id="UP000294292">
    <property type="component" value="Chromosome"/>
</dbReference>
<dbReference type="Pfam" id="PF10694">
    <property type="entry name" value="DUF2500"/>
    <property type="match status" value="1"/>
</dbReference>
<name>A0A4P6ZVH5_9BACL</name>
<keyword evidence="1" id="KW-1133">Transmembrane helix</keyword>
<gene>
    <name evidence="2" type="ORF">E2636_01905</name>
</gene>
<dbReference type="KEGG" id="panc:E2636_01905"/>
<keyword evidence="3" id="KW-1185">Reference proteome</keyword>
<dbReference type="AlphaFoldDB" id="A0A4P6ZVH5"/>
<dbReference type="RefSeq" id="WP_134208503.1">
    <property type="nucleotide sequence ID" value="NZ_CP038015.1"/>
</dbReference>
<dbReference type="InterPro" id="IPR019635">
    <property type="entry name" value="DUF2500"/>
</dbReference>
<dbReference type="EMBL" id="CP038015">
    <property type="protein sequence ID" value="QBP39989.1"/>
    <property type="molecule type" value="Genomic_DNA"/>
</dbReference>
<evidence type="ECO:0000313" key="2">
    <source>
        <dbReference type="EMBL" id="QBP39989.1"/>
    </source>
</evidence>
<sequence length="123" mass="13704">MPIESMSTGFDLFNTMVVIVPLIIIGVFVFILIKELGEWSSNNQSAILTVPAEVVTKRSRTSGGAGDSSARTSYYVTFQMDSGDRMELKMNGKEYGMLAEEDLGTLTFQGTRYQGFERRKLVE</sequence>
<proteinExistence type="predicted"/>
<reference evidence="2 3" key="1">
    <citation type="submission" date="2019-03" db="EMBL/GenBank/DDBJ databases">
        <title>Complete genome sequence of Paenisporosarcina antarctica CGMCC 1.6503T.</title>
        <authorList>
            <person name="Rong J.-C."/>
            <person name="Chi N.-Y."/>
            <person name="Zhang Q.-F."/>
        </authorList>
    </citation>
    <scope>NUCLEOTIDE SEQUENCE [LARGE SCALE GENOMIC DNA]</scope>
    <source>
        <strain evidence="2 3">CGMCC 1.6503</strain>
    </source>
</reference>
<evidence type="ECO:0000256" key="1">
    <source>
        <dbReference type="SAM" id="Phobius"/>
    </source>
</evidence>
<dbReference type="OrthoDB" id="282886at2"/>
<dbReference type="Gene3D" id="2.40.50.660">
    <property type="match status" value="1"/>
</dbReference>
<keyword evidence="1" id="KW-0472">Membrane</keyword>
<feature type="transmembrane region" description="Helical" evidence="1">
    <location>
        <begin position="12"/>
        <end position="33"/>
    </location>
</feature>